<protein>
    <submittedName>
        <fullName evidence="1">Zinc finger protein</fullName>
    </submittedName>
</protein>
<comment type="caution">
    <text evidence="1">The sequence shown here is derived from an EMBL/GenBank/DDBJ whole genome shotgun (WGS) entry which is preliminary data.</text>
</comment>
<evidence type="ECO:0000313" key="1">
    <source>
        <dbReference type="EMBL" id="KAI4464390.1"/>
    </source>
</evidence>
<reference evidence="1" key="1">
    <citation type="submission" date="2022-04" db="EMBL/GenBank/DDBJ databases">
        <title>Chromosome-scale genome assembly of Holotrichia oblita Faldermann.</title>
        <authorList>
            <person name="Rongchong L."/>
        </authorList>
    </citation>
    <scope>NUCLEOTIDE SEQUENCE</scope>
    <source>
        <strain evidence="1">81SQS9</strain>
    </source>
</reference>
<dbReference type="EMBL" id="CM043017">
    <property type="protein sequence ID" value="KAI4464390.1"/>
    <property type="molecule type" value="Genomic_DNA"/>
</dbReference>
<evidence type="ECO:0000313" key="2">
    <source>
        <dbReference type="Proteomes" id="UP001056778"/>
    </source>
</evidence>
<sequence length="294" mass="33697">MWKPFLLLIILAMVNKGVPSDDKFLKKYALIKIFESCFGQDVVKEIRRELKAACMKCQNLDASPPSTPPPIPQKHIISQNKLDLVSEPENTMYANQQIFPTEKLQQAILAFRPNPYPQPSFRPYPGSPASFYQAFANPAPMYYGPNYSPNPFASSPYGFPFMTQPFFGNSRTSRIAALPISQEVRQDIQDGVTYCQQFSQCIPEPKKEASPLSRELTKPMLFFKCYKYKKLEACIMKDVREKISSISEEDLENDTDFRRTAKSMKHNDDNDQLVSTMYDLLYGADPNFELDNIF</sequence>
<accession>A0ACB9TC39</accession>
<name>A0ACB9TC39_HOLOL</name>
<keyword evidence="2" id="KW-1185">Reference proteome</keyword>
<proteinExistence type="predicted"/>
<organism evidence="1 2">
    <name type="scientific">Holotrichia oblita</name>
    <name type="common">Chafer beetle</name>
    <dbReference type="NCBI Taxonomy" id="644536"/>
    <lineage>
        <taxon>Eukaryota</taxon>
        <taxon>Metazoa</taxon>
        <taxon>Ecdysozoa</taxon>
        <taxon>Arthropoda</taxon>
        <taxon>Hexapoda</taxon>
        <taxon>Insecta</taxon>
        <taxon>Pterygota</taxon>
        <taxon>Neoptera</taxon>
        <taxon>Endopterygota</taxon>
        <taxon>Coleoptera</taxon>
        <taxon>Polyphaga</taxon>
        <taxon>Scarabaeiformia</taxon>
        <taxon>Scarabaeidae</taxon>
        <taxon>Melolonthinae</taxon>
        <taxon>Holotrichia</taxon>
    </lineage>
</organism>
<dbReference type="Proteomes" id="UP001056778">
    <property type="component" value="Chromosome 3"/>
</dbReference>
<gene>
    <name evidence="1" type="ORF">MML48_3g00006701</name>
</gene>